<sequence>MVSVIARLLFLLLLGVLSIRAAPQTSPSALTEAEINKYTPYTYYARATYCGVSTKKWNCGESCTKNPTFKLTAAGGDGNLTQYWYVGYDPTLKTVIVAHQGTDMSKSGAVATIMDIAQVHPSKSLFPGVSANMLVHKGFAESHSRSAPAVLAAVQKTLKEAGATKHVTLVGHSLGAALSLLDGIYLPLHVPGITFSVIGYGMPRVGNKAFADYVDAHVKSLVRINNGEDPVPIIPDASSGYRHPSGEIHISKKDRKWYKCAGQENPSAECSDGSGASIFSAFTGGLGDHSGPYGSVSFSEC</sequence>
<reference evidence="1 2" key="1">
    <citation type="journal article" date="2021" name="Appl. Environ. Microbiol.">
        <title>Genetic linkage and physical mapping for an oyster mushroom Pleurotus cornucopiae and QTL analysis for the trait cap color.</title>
        <authorList>
            <person name="Zhang Y."/>
            <person name="Gao W."/>
            <person name="Sonnenberg A."/>
            <person name="Chen Q."/>
            <person name="Zhang J."/>
            <person name="Huang C."/>
        </authorList>
    </citation>
    <scope>NUCLEOTIDE SEQUENCE [LARGE SCALE GENOMIC DNA]</scope>
    <source>
        <strain evidence="1">CCMSSC00406</strain>
    </source>
</reference>
<dbReference type="EMBL" id="WQMT02000004">
    <property type="protein sequence ID" value="KAG9224179.1"/>
    <property type="molecule type" value="Genomic_DNA"/>
</dbReference>
<proteinExistence type="predicted"/>
<protein>
    <submittedName>
        <fullName evidence="1">Uncharacterized protein</fullName>
    </submittedName>
</protein>
<evidence type="ECO:0000313" key="2">
    <source>
        <dbReference type="Proteomes" id="UP000824881"/>
    </source>
</evidence>
<dbReference type="Proteomes" id="UP000824881">
    <property type="component" value="Unassembled WGS sequence"/>
</dbReference>
<evidence type="ECO:0000313" key="1">
    <source>
        <dbReference type="EMBL" id="KAG9224179.1"/>
    </source>
</evidence>
<keyword evidence="2" id="KW-1185">Reference proteome</keyword>
<comment type="caution">
    <text evidence="1">The sequence shown here is derived from an EMBL/GenBank/DDBJ whole genome shotgun (WGS) entry which is preliminary data.</text>
</comment>
<gene>
    <name evidence="1" type="ORF">CCMSSC00406_0006847</name>
</gene>
<accession>A0ACB7J2D5</accession>
<name>A0ACB7J2D5_PLECO</name>
<organism evidence="1 2">
    <name type="scientific">Pleurotus cornucopiae</name>
    <name type="common">Cornucopia mushroom</name>
    <dbReference type="NCBI Taxonomy" id="5321"/>
    <lineage>
        <taxon>Eukaryota</taxon>
        <taxon>Fungi</taxon>
        <taxon>Dikarya</taxon>
        <taxon>Basidiomycota</taxon>
        <taxon>Agaricomycotina</taxon>
        <taxon>Agaricomycetes</taxon>
        <taxon>Agaricomycetidae</taxon>
        <taxon>Agaricales</taxon>
        <taxon>Pleurotineae</taxon>
        <taxon>Pleurotaceae</taxon>
        <taxon>Pleurotus</taxon>
    </lineage>
</organism>